<dbReference type="InterPro" id="IPR017972">
    <property type="entry name" value="Cyt_P450_CS"/>
</dbReference>
<keyword evidence="6 8" id="KW-0503">Monooxygenase</keyword>
<keyword evidence="3 7" id="KW-0479">Metal-binding</keyword>
<evidence type="ECO:0000313" key="10">
    <source>
        <dbReference type="Proteomes" id="UP001337655"/>
    </source>
</evidence>
<dbReference type="InterPro" id="IPR001128">
    <property type="entry name" value="Cyt_P450"/>
</dbReference>
<organism evidence="9 10">
    <name type="scientific">Saxophila tyrrhenica</name>
    <dbReference type="NCBI Taxonomy" id="1690608"/>
    <lineage>
        <taxon>Eukaryota</taxon>
        <taxon>Fungi</taxon>
        <taxon>Dikarya</taxon>
        <taxon>Ascomycota</taxon>
        <taxon>Pezizomycotina</taxon>
        <taxon>Dothideomycetes</taxon>
        <taxon>Dothideomycetidae</taxon>
        <taxon>Mycosphaerellales</taxon>
        <taxon>Extremaceae</taxon>
        <taxon>Saxophila</taxon>
    </lineage>
</organism>
<evidence type="ECO:0008006" key="11">
    <source>
        <dbReference type="Google" id="ProtNLM"/>
    </source>
</evidence>
<dbReference type="Gene3D" id="1.10.630.10">
    <property type="entry name" value="Cytochrome P450"/>
    <property type="match status" value="1"/>
</dbReference>
<evidence type="ECO:0000256" key="4">
    <source>
        <dbReference type="ARBA" id="ARBA00023002"/>
    </source>
</evidence>
<sequence length="514" mass="57351">MWLLITTSLCLVATGLVYFVSRRSRIAADEIALGEAKGCEPPPKLPHSWPLALDLIFDAFSAAKKGRILQFFQDVTPSVPKTFEQVLLGVSGVDTADPENLEAMLSTQFKEFGLGARRPTFFPLLGEGIFTQDGVAWKASRDILRPQFMGNRAKNFAQMQEATEKLIDSIPGDRPFDLQPLFFRFTLATTTYLLFGKSIGALDESQDLEAASREAEFAEAFTVAQDYLAQRGRLGDLYWLIGGPKFWKACRTVHDFVDSMIKTRIDARDTGDSKYVFLDALLQQTNDIFLLRSQILNVLLAGRDTTACCLTWTLRLLSRHPAVLKKLRAEIEDQVGADAPTQQDLKRMQYLSFVLKEVLRLYPSVPVNSRTALVTTTLPRGGGAQGTSPVLLRKGTAVGYCPYLMHRREDLYGEDAEEFRPERWQGGLEKTIGWGYVPFNGGPRVCLGQEFAILEASYAIVRILQAFESIEPCAPPGNLADVQSKPGSERQMLTLVLSPMDGCWTVLKRESREQ</sequence>
<keyword evidence="5 7" id="KW-0408">Iron</keyword>
<keyword evidence="10" id="KW-1185">Reference proteome</keyword>
<dbReference type="InterPro" id="IPR002401">
    <property type="entry name" value="Cyt_P450_E_grp-I"/>
</dbReference>
<dbReference type="PROSITE" id="PS00086">
    <property type="entry name" value="CYTOCHROME_P450"/>
    <property type="match status" value="1"/>
</dbReference>
<dbReference type="GO" id="GO:0004497">
    <property type="term" value="F:monooxygenase activity"/>
    <property type="evidence" value="ECO:0007669"/>
    <property type="project" value="UniProtKB-KW"/>
</dbReference>
<proteinExistence type="inferred from homology"/>
<evidence type="ECO:0000256" key="8">
    <source>
        <dbReference type="RuleBase" id="RU000461"/>
    </source>
</evidence>
<dbReference type="InterPro" id="IPR036396">
    <property type="entry name" value="Cyt_P450_sf"/>
</dbReference>
<evidence type="ECO:0000256" key="2">
    <source>
        <dbReference type="ARBA" id="ARBA00010617"/>
    </source>
</evidence>
<dbReference type="GO" id="GO:0020037">
    <property type="term" value="F:heme binding"/>
    <property type="evidence" value="ECO:0007669"/>
    <property type="project" value="InterPro"/>
</dbReference>
<dbReference type="CDD" id="cd11063">
    <property type="entry name" value="CYP52"/>
    <property type="match status" value="1"/>
</dbReference>
<dbReference type="PRINTS" id="PR00385">
    <property type="entry name" value="P450"/>
</dbReference>
<evidence type="ECO:0000256" key="3">
    <source>
        <dbReference type="ARBA" id="ARBA00022723"/>
    </source>
</evidence>
<dbReference type="EMBL" id="JAVRRT010000007">
    <property type="protein sequence ID" value="KAK5170523.1"/>
    <property type="molecule type" value="Genomic_DNA"/>
</dbReference>
<dbReference type="PANTHER" id="PTHR24287:SF18">
    <property type="entry name" value="CYTOCHROME P450 MONOOXYGENASE APDE-RELATED"/>
    <property type="match status" value="1"/>
</dbReference>
<dbReference type="GeneID" id="89926455"/>
<dbReference type="AlphaFoldDB" id="A0AAV9PF31"/>
<comment type="cofactor">
    <cofactor evidence="1 7">
        <name>heme</name>
        <dbReference type="ChEBI" id="CHEBI:30413"/>
    </cofactor>
</comment>
<accession>A0AAV9PF31</accession>
<dbReference type="PANTHER" id="PTHR24287">
    <property type="entry name" value="P450, PUTATIVE (EUROFUNG)-RELATED"/>
    <property type="match status" value="1"/>
</dbReference>
<evidence type="ECO:0000256" key="6">
    <source>
        <dbReference type="ARBA" id="ARBA00023033"/>
    </source>
</evidence>
<dbReference type="PRINTS" id="PR00463">
    <property type="entry name" value="EP450I"/>
</dbReference>
<dbReference type="Pfam" id="PF00067">
    <property type="entry name" value="p450"/>
    <property type="match status" value="1"/>
</dbReference>
<evidence type="ECO:0000313" key="9">
    <source>
        <dbReference type="EMBL" id="KAK5170523.1"/>
    </source>
</evidence>
<evidence type="ECO:0000256" key="7">
    <source>
        <dbReference type="PIRSR" id="PIRSR602401-1"/>
    </source>
</evidence>
<evidence type="ECO:0000256" key="5">
    <source>
        <dbReference type="ARBA" id="ARBA00023004"/>
    </source>
</evidence>
<keyword evidence="4 8" id="KW-0560">Oxidoreductase</keyword>
<reference evidence="9 10" key="1">
    <citation type="submission" date="2023-08" db="EMBL/GenBank/DDBJ databases">
        <title>Black Yeasts Isolated from many extreme environments.</title>
        <authorList>
            <person name="Coleine C."/>
            <person name="Stajich J.E."/>
            <person name="Selbmann L."/>
        </authorList>
    </citation>
    <scope>NUCLEOTIDE SEQUENCE [LARGE SCALE GENOMIC DNA]</scope>
    <source>
        <strain evidence="9 10">CCFEE 5935</strain>
    </source>
</reference>
<gene>
    <name evidence="9" type="ORF">LTR77_005111</name>
</gene>
<keyword evidence="7 8" id="KW-0349">Heme</keyword>
<comment type="similarity">
    <text evidence="2 8">Belongs to the cytochrome P450 family.</text>
</comment>
<evidence type="ECO:0000256" key="1">
    <source>
        <dbReference type="ARBA" id="ARBA00001971"/>
    </source>
</evidence>
<dbReference type="SUPFAM" id="SSF48264">
    <property type="entry name" value="Cytochrome P450"/>
    <property type="match status" value="1"/>
</dbReference>
<dbReference type="Proteomes" id="UP001337655">
    <property type="component" value="Unassembled WGS sequence"/>
</dbReference>
<name>A0AAV9PF31_9PEZI</name>
<dbReference type="GO" id="GO:0005506">
    <property type="term" value="F:iron ion binding"/>
    <property type="evidence" value="ECO:0007669"/>
    <property type="project" value="InterPro"/>
</dbReference>
<protein>
    <recommendedName>
        <fullName evidence="11">Cytochrome P450</fullName>
    </recommendedName>
</protein>
<dbReference type="GO" id="GO:0016705">
    <property type="term" value="F:oxidoreductase activity, acting on paired donors, with incorporation or reduction of molecular oxygen"/>
    <property type="evidence" value="ECO:0007669"/>
    <property type="project" value="InterPro"/>
</dbReference>
<feature type="binding site" description="axial binding residue" evidence="7">
    <location>
        <position position="446"/>
    </location>
    <ligand>
        <name>heme</name>
        <dbReference type="ChEBI" id="CHEBI:30413"/>
    </ligand>
    <ligandPart>
        <name>Fe</name>
        <dbReference type="ChEBI" id="CHEBI:18248"/>
    </ligandPart>
</feature>
<dbReference type="RefSeq" id="XP_064659721.1">
    <property type="nucleotide sequence ID" value="XM_064802360.1"/>
</dbReference>
<comment type="caution">
    <text evidence="9">The sequence shown here is derived from an EMBL/GenBank/DDBJ whole genome shotgun (WGS) entry which is preliminary data.</text>
</comment>
<dbReference type="InterPro" id="IPR047146">
    <property type="entry name" value="Cyt_P450_E_CYP52_fungi"/>
</dbReference>